<feature type="non-terminal residue" evidence="1">
    <location>
        <position position="199"/>
    </location>
</feature>
<dbReference type="AlphaFoldDB" id="A0A8T4J7L9"/>
<organism evidence="1 2">
    <name type="scientific">Streptomyces daliensis</name>
    <dbReference type="NCBI Taxonomy" id="299421"/>
    <lineage>
        <taxon>Bacteria</taxon>
        <taxon>Bacillati</taxon>
        <taxon>Actinomycetota</taxon>
        <taxon>Actinomycetes</taxon>
        <taxon>Kitasatosporales</taxon>
        <taxon>Streptomycetaceae</taxon>
        <taxon>Streptomyces</taxon>
    </lineage>
</organism>
<keyword evidence="2" id="KW-1185">Reference proteome</keyword>
<dbReference type="EMBL" id="JAGSMN010001010">
    <property type="protein sequence ID" value="MBR7677634.1"/>
    <property type="molecule type" value="Genomic_DNA"/>
</dbReference>
<comment type="caution">
    <text evidence="1">The sequence shown here is derived from an EMBL/GenBank/DDBJ whole genome shotgun (WGS) entry which is preliminary data.</text>
</comment>
<reference evidence="1" key="1">
    <citation type="submission" date="2021-04" db="EMBL/GenBank/DDBJ databases">
        <title>Sequencing of actinobacteria type strains.</title>
        <authorList>
            <person name="Nguyen G.-S."/>
            <person name="Wentzel A."/>
        </authorList>
    </citation>
    <scope>NUCLEOTIDE SEQUENCE</scope>
    <source>
        <strain evidence="1">DSM 42095</strain>
    </source>
</reference>
<sequence length="199" mass="20195">MAATRTCTVVGGGVEDEFAAWVGATGVVVARSRCPSWLSRDWGGGDADRGAAGFTGFAVFGDTAGVSNADLCCCRALSAAKASLTSGRGPIGWADVTLVRSAVVWYASRAWFDAVAALKCWSLPVYVADCCAGRSKRDGSEGAVRYQFSACSVVAFCGGGTAPLGCGPLGASCRGIDGYETEETASARCCVGAGRCGLL</sequence>
<evidence type="ECO:0000313" key="1">
    <source>
        <dbReference type="EMBL" id="MBR7677634.1"/>
    </source>
</evidence>
<protein>
    <submittedName>
        <fullName evidence="1">Uncharacterized protein</fullName>
    </submittedName>
</protein>
<accession>A0A8T4J7L9</accession>
<evidence type="ECO:0000313" key="2">
    <source>
        <dbReference type="Proteomes" id="UP000675554"/>
    </source>
</evidence>
<proteinExistence type="predicted"/>
<gene>
    <name evidence="1" type="ORF">KDA82_32520</name>
</gene>
<name>A0A8T4J7L9_9ACTN</name>
<dbReference type="Proteomes" id="UP000675554">
    <property type="component" value="Unassembled WGS sequence"/>
</dbReference>